<reference evidence="2" key="1">
    <citation type="submission" date="2021-01" db="EMBL/GenBank/DDBJ databases">
        <authorList>
            <person name="Corre E."/>
            <person name="Pelletier E."/>
            <person name="Niang G."/>
            <person name="Scheremetjew M."/>
            <person name="Finn R."/>
            <person name="Kale V."/>
            <person name="Holt S."/>
            <person name="Cochrane G."/>
            <person name="Meng A."/>
            <person name="Brown T."/>
            <person name="Cohen L."/>
        </authorList>
    </citation>
    <scope>NUCLEOTIDE SEQUENCE</scope>
    <source>
        <strain evidence="2">CCMP2877</strain>
    </source>
</reference>
<evidence type="ECO:0000256" key="1">
    <source>
        <dbReference type="SAM" id="MobiDB-lite"/>
    </source>
</evidence>
<name>A0A7S1TQ47_9STRA</name>
<organism evidence="2">
    <name type="scientific">Phaeomonas parva</name>
    <dbReference type="NCBI Taxonomy" id="124430"/>
    <lineage>
        <taxon>Eukaryota</taxon>
        <taxon>Sar</taxon>
        <taxon>Stramenopiles</taxon>
        <taxon>Ochrophyta</taxon>
        <taxon>Pinguiophyceae</taxon>
        <taxon>Pinguiochrysidales</taxon>
        <taxon>Pinguiochrysidaceae</taxon>
        <taxon>Phaeomonas</taxon>
    </lineage>
</organism>
<gene>
    <name evidence="2" type="ORF">PPAR1163_LOCUS1087</name>
</gene>
<dbReference type="EMBL" id="HBGJ01001611">
    <property type="protein sequence ID" value="CAD9242743.1"/>
    <property type="molecule type" value="Transcribed_RNA"/>
</dbReference>
<feature type="compositionally biased region" description="Low complexity" evidence="1">
    <location>
        <begin position="1"/>
        <end position="20"/>
    </location>
</feature>
<sequence length="218" mass="23683">MGGAQARPSSRSAQARPSSRSADDSDRHTVHKADFLSLISCASQDMNIQAFSSGAKNAYAHFSKTNRKLEIYGYNGQLMNDECACNCGFWTEEFFTAQNIDFGCECDIQMESAGIAYANEEEECLAAQDYAGFSLDECVDAFASSTDNLDSTCMEDPAQAAKCIQSQRFLSMWMGCYANCISPTCGDYASVDEQALTTVCTSEARVVPTKKMCVSDSA</sequence>
<protein>
    <submittedName>
        <fullName evidence="2">Uncharacterized protein</fullName>
    </submittedName>
</protein>
<dbReference type="AlphaFoldDB" id="A0A7S1TQ47"/>
<accession>A0A7S1TQ47</accession>
<feature type="region of interest" description="Disordered" evidence="1">
    <location>
        <begin position="1"/>
        <end position="28"/>
    </location>
</feature>
<evidence type="ECO:0000313" key="2">
    <source>
        <dbReference type="EMBL" id="CAD9242743.1"/>
    </source>
</evidence>
<proteinExistence type="predicted"/>